<feature type="region of interest" description="Disordered" evidence="1">
    <location>
        <begin position="20"/>
        <end position="43"/>
    </location>
</feature>
<evidence type="ECO:0000313" key="2">
    <source>
        <dbReference type="EMBL" id="KAK1365834.1"/>
    </source>
</evidence>
<reference evidence="2" key="2">
    <citation type="submission" date="2023-05" db="EMBL/GenBank/DDBJ databases">
        <authorList>
            <person name="Schelkunov M.I."/>
        </authorList>
    </citation>
    <scope>NUCLEOTIDE SEQUENCE</scope>
    <source>
        <strain evidence="2">Hsosn_3</strain>
        <tissue evidence="2">Leaf</tissue>
    </source>
</reference>
<dbReference type="PANTHER" id="PTHR38382:SF1">
    <property type="entry name" value="RNA-BINDING PROTEIN"/>
    <property type="match status" value="1"/>
</dbReference>
<name>A0AAD8HGB2_9APIA</name>
<feature type="region of interest" description="Disordered" evidence="1">
    <location>
        <begin position="56"/>
        <end position="76"/>
    </location>
</feature>
<organism evidence="2 3">
    <name type="scientific">Heracleum sosnowskyi</name>
    <dbReference type="NCBI Taxonomy" id="360622"/>
    <lineage>
        <taxon>Eukaryota</taxon>
        <taxon>Viridiplantae</taxon>
        <taxon>Streptophyta</taxon>
        <taxon>Embryophyta</taxon>
        <taxon>Tracheophyta</taxon>
        <taxon>Spermatophyta</taxon>
        <taxon>Magnoliopsida</taxon>
        <taxon>eudicotyledons</taxon>
        <taxon>Gunneridae</taxon>
        <taxon>Pentapetalae</taxon>
        <taxon>asterids</taxon>
        <taxon>campanulids</taxon>
        <taxon>Apiales</taxon>
        <taxon>Apiaceae</taxon>
        <taxon>Apioideae</taxon>
        <taxon>apioid superclade</taxon>
        <taxon>Tordylieae</taxon>
        <taxon>Tordyliinae</taxon>
        <taxon>Heracleum</taxon>
    </lineage>
</organism>
<keyword evidence="3" id="KW-1185">Reference proteome</keyword>
<protein>
    <submittedName>
        <fullName evidence="2">RNA-binding protein</fullName>
    </submittedName>
</protein>
<reference evidence="2" key="1">
    <citation type="submission" date="2023-02" db="EMBL/GenBank/DDBJ databases">
        <title>Genome of toxic invasive species Heracleum sosnowskyi carries increased number of genes despite the absence of recent whole-genome duplications.</title>
        <authorList>
            <person name="Schelkunov M."/>
            <person name="Shtratnikova V."/>
            <person name="Makarenko M."/>
            <person name="Klepikova A."/>
            <person name="Omelchenko D."/>
            <person name="Novikova G."/>
            <person name="Obukhova E."/>
            <person name="Bogdanov V."/>
            <person name="Penin A."/>
            <person name="Logacheva M."/>
        </authorList>
    </citation>
    <scope>NUCLEOTIDE SEQUENCE</scope>
    <source>
        <strain evidence="2">Hsosn_3</strain>
        <tissue evidence="2">Leaf</tissue>
    </source>
</reference>
<dbReference type="Proteomes" id="UP001237642">
    <property type="component" value="Unassembled WGS sequence"/>
</dbReference>
<gene>
    <name evidence="2" type="ORF">POM88_041395</name>
</gene>
<dbReference type="AlphaFoldDB" id="A0AAD8HGB2"/>
<proteinExistence type="predicted"/>
<evidence type="ECO:0000256" key="1">
    <source>
        <dbReference type="SAM" id="MobiDB-lite"/>
    </source>
</evidence>
<evidence type="ECO:0000313" key="3">
    <source>
        <dbReference type="Proteomes" id="UP001237642"/>
    </source>
</evidence>
<accession>A0AAD8HGB2</accession>
<dbReference type="EMBL" id="JAUIZM010000009">
    <property type="protein sequence ID" value="KAK1365834.1"/>
    <property type="molecule type" value="Genomic_DNA"/>
</dbReference>
<comment type="caution">
    <text evidence="2">The sequence shown here is derived from an EMBL/GenBank/DDBJ whole genome shotgun (WGS) entry which is preliminary data.</text>
</comment>
<dbReference type="PANTHER" id="PTHR38382">
    <property type="entry name" value="RNA-BINDING PROTEIN"/>
    <property type="match status" value="1"/>
</dbReference>
<sequence>MKSSKLPTIRVFGQRPISSQFLSASSKSDGKEDGQCKAPRKDMRVSLSNFLDRKLQKGSKSVKGKQEPFSSPVIGMGVSGCRGRENTGNKIGEPELNCDIDVAFEKLKSTADKKEGCISLPADEFHISNICHTQGSRKRSRPDEGMDEKAVARKVLVTLGDNNKNAHNPRKTRFFSHEKPKPLFNHYANGSGWWDSNMEGVDNDEVGCHEMWEGVGSTTLGGLEWN</sequence>
<feature type="compositionally biased region" description="Basic and acidic residues" evidence="1">
    <location>
        <begin position="28"/>
        <end position="43"/>
    </location>
</feature>